<sequence length="184" mass="19016">MTNRNQRVAFGAAVGLVVGGLAGALVTTILRETPALALPELQVHATATQGNDNFAIATGLVDDGVEALYSLDFTTGDLRAVVVSRRRPAFAASFRHNVAADLGTGGVKNPQYLMVTGQVDISRGSGASQVAASAVYVVEATTGQCAAYAVPWNSALHSAGKPQQGGMIKIDQASLRPALIRDEP</sequence>
<dbReference type="Proteomes" id="UP000315440">
    <property type="component" value="Unassembled WGS sequence"/>
</dbReference>
<gene>
    <name evidence="1" type="ORF">Mal64_30850</name>
</gene>
<keyword evidence="2" id="KW-1185">Reference proteome</keyword>
<proteinExistence type="predicted"/>
<dbReference type="OrthoDB" id="213867at2"/>
<dbReference type="EMBL" id="SJPQ01000003">
    <property type="protein sequence ID" value="TWT87544.1"/>
    <property type="molecule type" value="Genomic_DNA"/>
</dbReference>
<reference evidence="1 2" key="1">
    <citation type="submission" date="2019-02" db="EMBL/GenBank/DDBJ databases">
        <title>Deep-cultivation of Planctomycetes and their phenomic and genomic characterization uncovers novel biology.</title>
        <authorList>
            <person name="Wiegand S."/>
            <person name="Jogler M."/>
            <person name="Boedeker C."/>
            <person name="Pinto D."/>
            <person name="Vollmers J."/>
            <person name="Rivas-Marin E."/>
            <person name="Kohn T."/>
            <person name="Peeters S.H."/>
            <person name="Heuer A."/>
            <person name="Rast P."/>
            <person name="Oberbeckmann S."/>
            <person name="Bunk B."/>
            <person name="Jeske O."/>
            <person name="Meyerdierks A."/>
            <person name="Storesund J.E."/>
            <person name="Kallscheuer N."/>
            <person name="Luecker S."/>
            <person name="Lage O.M."/>
            <person name="Pohl T."/>
            <person name="Merkel B.J."/>
            <person name="Hornburger P."/>
            <person name="Mueller R.-W."/>
            <person name="Bruemmer F."/>
            <person name="Labrenz M."/>
            <person name="Spormann A.M."/>
            <person name="Op Den Camp H."/>
            <person name="Overmann J."/>
            <person name="Amann R."/>
            <person name="Jetten M.S.M."/>
            <person name="Mascher T."/>
            <person name="Medema M.H."/>
            <person name="Devos D.P."/>
            <person name="Kaster A.-K."/>
            <person name="Ovreas L."/>
            <person name="Rohde M."/>
            <person name="Galperin M.Y."/>
            <person name="Jogler C."/>
        </authorList>
    </citation>
    <scope>NUCLEOTIDE SEQUENCE [LARGE SCALE GENOMIC DNA]</scope>
    <source>
        <strain evidence="1 2">Mal64</strain>
    </source>
</reference>
<protein>
    <submittedName>
        <fullName evidence="1">Uncharacterized protein</fullName>
    </submittedName>
</protein>
<evidence type="ECO:0000313" key="1">
    <source>
        <dbReference type="EMBL" id="TWT87544.1"/>
    </source>
</evidence>
<dbReference type="RefSeq" id="WP_146401775.1">
    <property type="nucleotide sequence ID" value="NZ_SJPQ01000003.1"/>
</dbReference>
<name>A0A5C5ZJI3_9BACT</name>
<evidence type="ECO:0000313" key="2">
    <source>
        <dbReference type="Proteomes" id="UP000315440"/>
    </source>
</evidence>
<dbReference type="AlphaFoldDB" id="A0A5C5ZJI3"/>
<comment type="caution">
    <text evidence="1">The sequence shown here is derived from an EMBL/GenBank/DDBJ whole genome shotgun (WGS) entry which is preliminary data.</text>
</comment>
<organism evidence="1 2">
    <name type="scientific">Pseudobythopirellula maris</name>
    <dbReference type="NCBI Taxonomy" id="2527991"/>
    <lineage>
        <taxon>Bacteria</taxon>
        <taxon>Pseudomonadati</taxon>
        <taxon>Planctomycetota</taxon>
        <taxon>Planctomycetia</taxon>
        <taxon>Pirellulales</taxon>
        <taxon>Lacipirellulaceae</taxon>
        <taxon>Pseudobythopirellula</taxon>
    </lineage>
</organism>
<accession>A0A5C5ZJI3</accession>